<dbReference type="GO" id="GO:0016877">
    <property type="term" value="F:ligase activity, forming carbon-sulfur bonds"/>
    <property type="evidence" value="ECO:0007669"/>
    <property type="project" value="UniProtKB-ARBA"/>
</dbReference>
<dbReference type="PANTHER" id="PTHR43767">
    <property type="entry name" value="LONG-CHAIN-FATTY-ACID--COA LIGASE"/>
    <property type="match status" value="1"/>
</dbReference>
<accession>A0A059FUA7</accession>
<dbReference type="InterPro" id="IPR042099">
    <property type="entry name" value="ANL_N_sf"/>
</dbReference>
<comment type="caution">
    <text evidence="3">The sequence shown here is derived from an EMBL/GenBank/DDBJ whole genome shotgun (WGS) entry which is preliminary data.</text>
</comment>
<dbReference type="Gene3D" id="3.30.300.30">
    <property type="match status" value="1"/>
</dbReference>
<dbReference type="Pfam" id="PF13193">
    <property type="entry name" value="AMP-binding_C"/>
    <property type="match status" value="1"/>
</dbReference>
<dbReference type="Pfam" id="PF00501">
    <property type="entry name" value="AMP-binding"/>
    <property type="match status" value="1"/>
</dbReference>
<dbReference type="eggNOG" id="COG0318">
    <property type="taxonomic scope" value="Bacteria"/>
</dbReference>
<protein>
    <submittedName>
        <fullName evidence="3">Putative AMP-dependent synthetase and ligase</fullName>
    </submittedName>
</protein>
<dbReference type="InterPro" id="IPR050237">
    <property type="entry name" value="ATP-dep_AMP-bd_enzyme"/>
</dbReference>
<dbReference type="InterPro" id="IPR020845">
    <property type="entry name" value="AMP-binding_CS"/>
</dbReference>
<feature type="domain" description="AMP-dependent synthetase/ligase" evidence="1">
    <location>
        <begin position="2"/>
        <end position="370"/>
    </location>
</feature>
<dbReference type="AlphaFoldDB" id="A0A059FUA7"/>
<evidence type="ECO:0000259" key="2">
    <source>
        <dbReference type="Pfam" id="PF13193"/>
    </source>
</evidence>
<evidence type="ECO:0000313" key="3">
    <source>
        <dbReference type="EMBL" id="KCZ94264.1"/>
    </source>
</evidence>
<reference evidence="3 4" key="1">
    <citation type="journal article" date="2014" name="Antonie Van Leeuwenhoek">
        <title>Hyphomonas beringensis sp. nov. and Hyphomonas chukchiensis sp. nov., isolated from surface seawater of the Bering Sea and Chukchi Sea.</title>
        <authorList>
            <person name="Li C."/>
            <person name="Lai Q."/>
            <person name="Li G."/>
            <person name="Dong C."/>
            <person name="Wang J."/>
            <person name="Liao Y."/>
            <person name="Shao Z."/>
        </authorList>
    </citation>
    <scope>NUCLEOTIDE SEQUENCE [LARGE SCALE GENOMIC DNA]</scope>
    <source>
        <strain evidence="3 4">MHS-2</strain>
    </source>
</reference>
<dbReference type="PROSITE" id="PS00455">
    <property type="entry name" value="AMP_BINDING"/>
    <property type="match status" value="1"/>
</dbReference>
<name>A0A059FUA7_9PROT</name>
<dbReference type="SUPFAM" id="SSF56801">
    <property type="entry name" value="Acetyl-CoA synthetase-like"/>
    <property type="match status" value="1"/>
</dbReference>
<evidence type="ECO:0000259" key="1">
    <source>
        <dbReference type="Pfam" id="PF00501"/>
    </source>
</evidence>
<dbReference type="STRING" id="1280950.HJO_02780"/>
<gene>
    <name evidence="3" type="ORF">HJO_02780</name>
</gene>
<dbReference type="Gene3D" id="3.40.50.12780">
    <property type="entry name" value="N-terminal domain of ligase-like"/>
    <property type="match status" value="1"/>
</dbReference>
<feature type="domain" description="AMP-binding enzyme C-terminal" evidence="2">
    <location>
        <begin position="420"/>
        <end position="493"/>
    </location>
</feature>
<dbReference type="InterPro" id="IPR000873">
    <property type="entry name" value="AMP-dep_synth/lig_dom"/>
</dbReference>
<keyword evidence="3" id="KW-0436">Ligase</keyword>
<proteinExistence type="predicted"/>
<organism evidence="3 4">
    <name type="scientific">Hyphomonas johnsonii MHS-2</name>
    <dbReference type="NCBI Taxonomy" id="1280950"/>
    <lineage>
        <taxon>Bacteria</taxon>
        <taxon>Pseudomonadati</taxon>
        <taxon>Pseudomonadota</taxon>
        <taxon>Alphaproteobacteria</taxon>
        <taxon>Hyphomonadales</taxon>
        <taxon>Hyphomonadaceae</taxon>
        <taxon>Hyphomonas</taxon>
    </lineage>
</organism>
<dbReference type="InterPro" id="IPR025110">
    <property type="entry name" value="AMP-bd_C"/>
</dbReference>
<sequence>MARAVKNYPDNVWLDFQGETYTYADMDKRSTRLAHGLVARGVQRGDRICSLLDSNVDSISLWLAANKIGAIHVPVNTAYKGSFLSHQFDDAGARILVMESDYALRLHDLEEELPQAEVVLVRDGAGSLPHFKRLKSEPLSAAYIENDSGILDENKPGDLCMFIFTGGTTGPSKGCMISHNYACNLARQILKREARDESTVNWTPLPFFHMNALGGSILSSAMVGARVAVFPRFSVSRFWDDIERSGATIVNLLGSMLTFIANAPDNEAAKRCFGQVYAVRGSPFPPDIQRKWRERFGVTITGSHNYGLTEAARVTTLADTEQGPVGNAGKINEDFDVRIVDAEDNEVPVGEPGEIVVRPRHPDIMFSGYWNRPEDTLRTMRNMWLHTGDIGRMDENGFMFFVDRKKDYLRRRGENISSQELEATFKKHEAVKDVAVHAVFAETEDEVKATITLQDGATITEEELCEWCTDKMPYFAVPRFIEFREDLPRNPVGRVLKYQLRDEGCTEHTWDREKAGFKLKKR</sequence>
<dbReference type="InterPro" id="IPR045851">
    <property type="entry name" value="AMP-bd_C_sf"/>
</dbReference>
<dbReference type="PANTHER" id="PTHR43767:SF10">
    <property type="entry name" value="SURFACTIN SYNTHASE SUBUNIT 1"/>
    <property type="match status" value="1"/>
</dbReference>
<dbReference type="EMBL" id="ARYK01000001">
    <property type="protein sequence ID" value="KCZ94264.1"/>
    <property type="molecule type" value="Genomic_DNA"/>
</dbReference>
<dbReference type="Proteomes" id="UP000025171">
    <property type="component" value="Unassembled WGS sequence"/>
</dbReference>
<dbReference type="PATRIC" id="fig|1280950.3.peg.566"/>
<keyword evidence="4" id="KW-1185">Reference proteome</keyword>
<evidence type="ECO:0000313" key="4">
    <source>
        <dbReference type="Proteomes" id="UP000025171"/>
    </source>
</evidence>